<feature type="signal peptide" evidence="1">
    <location>
        <begin position="1"/>
        <end position="23"/>
    </location>
</feature>
<dbReference type="Proteomes" id="UP000823941">
    <property type="component" value="Chromosome 20"/>
</dbReference>
<name>A0ABQ7Q798_PLUXY</name>
<reference evidence="2 3" key="1">
    <citation type="submission" date="2021-06" db="EMBL/GenBank/DDBJ databases">
        <title>A haploid diamondback moth (Plutella xylostella L.) genome assembly resolves 31 chromosomes and identifies a diamide resistance mutation.</title>
        <authorList>
            <person name="Ward C.M."/>
            <person name="Perry K.D."/>
            <person name="Baker G."/>
            <person name="Powis K."/>
            <person name="Heckel D.G."/>
            <person name="Baxter S.W."/>
        </authorList>
    </citation>
    <scope>NUCLEOTIDE SEQUENCE [LARGE SCALE GENOMIC DNA]</scope>
    <source>
        <strain evidence="2 3">LV</strain>
        <tissue evidence="2">Single pupa</tissue>
    </source>
</reference>
<accession>A0ABQ7Q798</accession>
<feature type="chain" id="PRO_5046692580" evidence="1">
    <location>
        <begin position="24"/>
        <end position="138"/>
    </location>
</feature>
<organism evidence="2 3">
    <name type="scientific">Plutella xylostella</name>
    <name type="common">Diamondback moth</name>
    <name type="synonym">Plutella maculipennis</name>
    <dbReference type="NCBI Taxonomy" id="51655"/>
    <lineage>
        <taxon>Eukaryota</taxon>
        <taxon>Metazoa</taxon>
        <taxon>Ecdysozoa</taxon>
        <taxon>Arthropoda</taxon>
        <taxon>Hexapoda</taxon>
        <taxon>Insecta</taxon>
        <taxon>Pterygota</taxon>
        <taxon>Neoptera</taxon>
        <taxon>Endopterygota</taxon>
        <taxon>Lepidoptera</taxon>
        <taxon>Glossata</taxon>
        <taxon>Ditrysia</taxon>
        <taxon>Yponomeutoidea</taxon>
        <taxon>Plutellidae</taxon>
        <taxon>Plutella</taxon>
    </lineage>
</organism>
<gene>
    <name evidence="2" type="ORF">JYU34_014898</name>
</gene>
<evidence type="ECO:0000313" key="2">
    <source>
        <dbReference type="EMBL" id="KAG7300604.1"/>
    </source>
</evidence>
<proteinExistence type="predicted"/>
<comment type="caution">
    <text evidence="2">The sequence shown here is derived from an EMBL/GenBank/DDBJ whole genome shotgun (WGS) entry which is preliminary data.</text>
</comment>
<keyword evidence="3" id="KW-1185">Reference proteome</keyword>
<protein>
    <submittedName>
        <fullName evidence="2">Uncharacterized protein</fullName>
    </submittedName>
</protein>
<sequence>MLFVHQLLLPIIVALLHLAASSGSRPSANHHSISTPRTYQPYHRLRRAIDKEHTNFSNEKTIENIEPNVNLPRLAQKQNTDYLNKLSSFVRRSLATSNVEDQEKMDEEEPIEKLRRLAEDRRGKPIGVVLVALGPDSD</sequence>
<evidence type="ECO:0000256" key="1">
    <source>
        <dbReference type="SAM" id="SignalP"/>
    </source>
</evidence>
<keyword evidence="1" id="KW-0732">Signal</keyword>
<dbReference type="EMBL" id="JAHIBW010000020">
    <property type="protein sequence ID" value="KAG7300604.1"/>
    <property type="molecule type" value="Genomic_DNA"/>
</dbReference>
<evidence type="ECO:0000313" key="3">
    <source>
        <dbReference type="Proteomes" id="UP000823941"/>
    </source>
</evidence>